<evidence type="ECO:0000256" key="4">
    <source>
        <dbReference type="ARBA" id="ARBA00022825"/>
    </source>
</evidence>
<evidence type="ECO:0000256" key="7">
    <source>
        <dbReference type="SAM" id="SignalP"/>
    </source>
</evidence>
<evidence type="ECO:0000256" key="2">
    <source>
        <dbReference type="ARBA" id="ARBA00022729"/>
    </source>
</evidence>
<dbReference type="SUPFAM" id="SSF50494">
    <property type="entry name" value="Trypsin-like serine proteases"/>
    <property type="match status" value="1"/>
</dbReference>
<dbReference type="InterPro" id="IPR033116">
    <property type="entry name" value="TRYPSIN_SER"/>
</dbReference>
<feature type="signal peptide" evidence="7">
    <location>
        <begin position="1"/>
        <end position="21"/>
    </location>
</feature>
<dbReference type="EMBL" id="OZ035841">
    <property type="protein sequence ID" value="CAL1589836.1"/>
    <property type="molecule type" value="Genomic_DNA"/>
</dbReference>
<evidence type="ECO:0000256" key="5">
    <source>
        <dbReference type="ARBA" id="ARBA00023157"/>
    </source>
</evidence>
<proteinExistence type="predicted"/>
<dbReference type="Pfam" id="PF00089">
    <property type="entry name" value="Trypsin"/>
    <property type="match status" value="1"/>
</dbReference>
<feature type="domain" description="Peptidase S1" evidence="8">
    <location>
        <begin position="38"/>
        <end position="280"/>
    </location>
</feature>
<feature type="chain" id="PRO_5043404983" description="Peptidase S1 domain-containing protein" evidence="7">
    <location>
        <begin position="22"/>
        <end position="351"/>
    </location>
</feature>
<dbReference type="InterPro" id="IPR018114">
    <property type="entry name" value="TRYPSIN_HIS"/>
</dbReference>
<keyword evidence="5" id="KW-1015">Disulfide bond</keyword>
<name>A0AAV2KLB8_KNICA</name>
<dbReference type="PRINTS" id="PR00722">
    <property type="entry name" value="CHYMOTRYPSIN"/>
</dbReference>
<dbReference type="GO" id="GO:0004252">
    <property type="term" value="F:serine-type endopeptidase activity"/>
    <property type="evidence" value="ECO:0007669"/>
    <property type="project" value="InterPro"/>
</dbReference>
<evidence type="ECO:0000313" key="10">
    <source>
        <dbReference type="Proteomes" id="UP001497482"/>
    </source>
</evidence>
<dbReference type="FunFam" id="2.40.10.10:FF:000024">
    <property type="entry name" value="Serine protease 53"/>
    <property type="match status" value="1"/>
</dbReference>
<accession>A0AAV2KLB8</accession>
<evidence type="ECO:0000256" key="3">
    <source>
        <dbReference type="ARBA" id="ARBA00022801"/>
    </source>
</evidence>
<dbReference type="AlphaFoldDB" id="A0AAV2KLB8"/>
<keyword evidence="3 6" id="KW-0378">Hydrolase</keyword>
<dbReference type="InterPro" id="IPR009003">
    <property type="entry name" value="Peptidase_S1_PA"/>
</dbReference>
<keyword evidence="1 6" id="KW-0645">Protease</keyword>
<keyword evidence="2 7" id="KW-0732">Signal</keyword>
<dbReference type="PROSITE" id="PS00135">
    <property type="entry name" value="TRYPSIN_SER"/>
    <property type="match status" value="1"/>
</dbReference>
<dbReference type="SMART" id="SM00020">
    <property type="entry name" value="Tryp_SPc"/>
    <property type="match status" value="1"/>
</dbReference>
<gene>
    <name evidence="9" type="ORF">KC01_LOCUS19447</name>
</gene>
<dbReference type="PROSITE" id="PS50240">
    <property type="entry name" value="TRYPSIN_DOM"/>
    <property type="match status" value="1"/>
</dbReference>
<evidence type="ECO:0000256" key="1">
    <source>
        <dbReference type="ARBA" id="ARBA00022670"/>
    </source>
</evidence>
<dbReference type="CDD" id="cd00190">
    <property type="entry name" value="Tryp_SPc"/>
    <property type="match status" value="1"/>
</dbReference>
<dbReference type="InterPro" id="IPR001254">
    <property type="entry name" value="Trypsin_dom"/>
</dbReference>
<keyword evidence="10" id="KW-1185">Reference proteome</keyword>
<dbReference type="InterPro" id="IPR001314">
    <property type="entry name" value="Peptidase_S1A"/>
</dbReference>
<dbReference type="InterPro" id="IPR043504">
    <property type="entry name" value="Peptidase_S1_PA_chymotrypsin"/>
</dbReference>
<reference evidence="9 10" key="1">
    <citation type="submission" date="2024-04" db="EMBL/GenBank/DDBJ databases">
        <authorList>
            <person name="Waldvogel A.-M."/>
            <person name="Schoenle A."/>
        </authorList>
    </citation>
    <scope>NUCLEOTIDE SEQUENCE [LARGE SCALE GENOMIC DNA]</scope>
</reference>
<evidence type="ECO:0000313" key="9">
    <source>
        <dbReference type="EMBL" id="CAL1589836.1"/>
    </source>
</evidence>
<dbReference type="PANTHER" id="PTHR24252">
    <property type="entry name" value="ACROSIN-RELATED"/>
    <property type="match status" value="1"/>
</dbReference>
<dbReference type="PROSITE" id="PS00134">
    <property type="entry name" value="TRYPSIN_HIS"/>
    <property type="match status" value="1"/>
</dbReference>
<organism evidence="9 10">
    <name type="scientific">Knipowitschia caucasica</name>
    <name type="common">Caucasian dwarf goby</name>
    <name type="synonym">Pomatoschistus caucasicus</name>
    <dbReference type="NCBI Taxonomy" id="637954"/>
    <lineage>
        <taxon>Eukaryota</taxon>
        <taxon>Metazoa</taxon>
        <taxon>Chordata</taxon>
        <taxon>Craniata</taxon>
        <taxon>Vertebrata</taxon>
        <taxon>Euteleostomi</taxon>
        <taxon>Actinopterygii</taxon>
        <taxon>Neopterygii</taxon>
        <taxon>Teleostei</taxon>
        <taxon>Neoteleostei</taxon>
        <taxon>Acanthomorphata</taxon>
        <taxon>Gobiaria</taxon>
        <taxon>Gobiiformes</taxon>
        <taxon>Gobioidei</taxon>
        <taxon>Gobiidae</taxon>
        <taxon>Gobiinae</taxon>
        <taxon>Knipowitschia</taxon>
    </lineage>
</organism>
<dbReference type="Gene3D" id="2.40.10.10">
    <property type="entry name" value="Trypsin-like serine proteases"/>
    <property type="match status" value="1"/>
</dbReference>
<sequence length="351" mass="37842">MERTHTVLCFVLIAMTTGADSEVVAMSACGQAALSPRIVGGQEASPGSWPWMVAMYVNFEFRCGGALINDQWVLTAAHCIFPYFYPPSVPEAFRENFTIQVFLGRHNFSDPNPNQKQREVAQMILHPQYNNDDVSHDMALLKLHQPVSFSQYIQPVCIAAGGSVLHTGDMAWVAGWGVTEEGGSFPSALQEVSVPIVGDNQCQCYIPTLLPESDTLCAGLSEGGKDSCQGDSGGPLVVKEGGAWVAVGVVSLGEGCARAKAPGVYAQVSLYQDWIQNQTSLEDDYFVTVKATGQDPDMGFSYTDHATCPSADCSWGVLWLSLRHMVLKLKVSSSHLFSLTTSAGLPRAPPL</sequence>
<keyword evidence="4 6" id="KW-0720">Serine protease</keyword>
<dbReference type="Proteomes" id="UP001497482">
    <property type="component" value="Chromosome 19"/>
</dbReference>
<evidence type="ECO:0000256" key="6">
    <source>
        <dbReference type="RuleBase" id="RU363034"/>
    </source>
</evidence>
<dbReference type="PANTHER" id="PTHR24252:SF7">
    <property type="entry name" value="HYALIN"/>
    <property type="match status" value="1"/>
</dbReference>
<dbReference type="GO" id="GO:0006508">
    <property type="term" value="P:proteolysis"/>
    <property type="evidence" value="ECO:0007669"/>
    <property type="project" value="UniProtKB-KW"/>
</dbReference>
<protein>
    <recommendedName>
        <fullName evidence="8">Peptidase S1 domain-containing protein</fullName>
    </recommendedName>
</protein>
<evidence type="ECO:0000259" key="8">
    <source>
        <dbReference type="PROSITE" id="PS50240"/>
    </source>
</evidence>